<dbReference type="Proteomes" id="UP000008281">
    <property type="component" value="Unassembled WGS sequence"/>
</dbReference>
<reference evidence="2" key="1">
    <citation type="submission" date="2007-07" db="EMBL/GenBank/DDBJ databases">
        <title>PCAP assembly of the Caenorhabditis remanei genome.</title>
        <authorList>
            <consortium name="The Caenorhabditis remanei Sequencing Consortium"/>
            <person name="Wilson R.K."/>
        </authorList>
    </citation>
    <scope>NUCLEOTIDE SEQUENCE [LARGE SCALE GENOMIC DNA]</scope>
    <source>
        <strain evidence="2">PB4641</strain>
    </source>
</reference>
<dbReference type="EMBL" id="DS268416">
    <property type="protein sequence ID" value="EFP12478.1"/>
    <property type="molecule type" value="Genomic_DNA"/>
</dbReference>
<dbReference type="AlphaFoldDB" id="E3LVK2"/>
<feature type="transmembrane region" description="Helical" evidence="1">
    <location>
        <begin position="30"/>
        <end position="51"/>
    </location>
</feature>
<feature type="transmembrane region" description="Helical" evidence="1">
    <location>
        <begin position="157"/>
        <end position="186"/>
    </location>
</feature>
<keyword evidence="1" id="KW-0472">Membrane</keyword>
<evidence type="ECO:0000313" key="2">
    <source>
        <dbReference type="EMBL" id="EFP12478.1"/>
    </source>
</evidence>
<keyword evidence="1" id="KW-1133">Transmembrane helix</keyword>
<proteinExistence type="predicted"/>
<dbReference type="eggNOG" id="ENOG502TIA9">
    <property type="taxonomic scope" value="Eukaryota"/>
</dbReference>
<keyword evidence="1" id="KW-0812">Transmembrane</keyword>
<organism evidence="3">
    <name type="scientific">Caenorhabditis remanei</name>
    <name type="common">Caenorhabditis vulgaris</name>
    <dbReference type="NCBI Taxonomy" id="31234"/>
    <lineage>
        <taxon>Eukaryota</taxon>
        <taxon>Metazoa</taxon>
        <taxon>Ecdysozoa</taxon>
        <taxon>Nematoda</taxon>
        <taxon>Chromadorea</taxon>
        <taxon>Rhabditida</taxon>
        <taxon>Rhabditina</taxon>
        <taxon>Rhabditomorpha</taxon>
        <taxon>Rhabditoidea</taxon>
        <taxon>Rhabditidae</taxon>
        <taxon>Peloderinae</taxon>
        <taxon>Caenorhabditis</taxon>
    </lineage>
</organism>
<feature type="transmembrane region" description="Helical" evidence="1">
    <location>
        <begin position="63"/>
        <end position="80"/>
    </location>
</feature>
<dbReference type="PANTHER" id="PTHR34152">
    <property type="entry name" value="PROTEIN CBG12353-RELATED"/>
    <property type="match status" value="1"/>
</dbReference>
<dbReference type="InParanoid" id="E3LVK2"/>
<dbReference type="PANTHER" id="PTHR34152:SF3">
    <property type="entry name" value="CONSERVED PLASMA MEMBRANE PROTEIN-RELATED"/>
    <property type="match status" value="1"/>
</dbReference>
<gene>
    <name evidence="2" type="ORF">CRE_29749</name>
</gene>
<protein>
    <submittedName>
        <fullName evidence="2">Uncharacterized protein</fullName>
    </submittedName>
</protein>
<evidence type="ECO:0000256" key="1">
    <source>
        <dbReference type="SAM" id="Phobius"/>
    </source>
</evidence>
<dbReference type="HOGENOM" id="CLU_125139_0_0_1"/>
<evidence type="ECO:0000313" key="3">
    <source>
        <dbReference type="Proteomes" id="UP000008281"/>
    </source>
</evidence>
<sequence length="192" mass="21784">MDWPQCVLVAFFVSFNQFETNIVKSPEIPAFYLSIMIVFLVVPVLFIVVGIIKFNDCQADSRIPIWMISIAAVILLERILETVKNIGDRKFIRENPKPEGEDAVDEWEKQKKENQSTCLMVLLFFVRTAVFCGTIVGSVFVFSIFEKRDKCDGLVFWSSFVYCVLSISIYALVILLVACLCCLLALNITISS</sequence>
<accession>E3LVK2</accession>
<feature type="transmembrane region" description="Helical" evidence="1">
    <location>
        <begin position="119"/>
        <end position="145"/>
    </location>
</feature>
<name>E3LVK2_CAERE</name>
<dbReference type="OrthoDB" id="10407007at2759"/>
<keyword evidence="3" id="KW-1185">Reference proteome</keyword>